<keyword evidence="3" id="KW-1185">Reference proteome</keyword>
<dbReference type="RefSeq" id="WP_161138661.1">
    <property type="nucleotide sequence ID" value="NZ_SPKJ01000002.1"/>
</dbReference>
<evidence type="ECO:0000313" key="3">
    <source>
        <dbReference type="Proteomes" id="UP000773614"/>
    </source>
</evidence>
<protein>
    <submittedName>
        <fullName evidence="2">Uncharacterized protein</fullName>
    </submittedName>
</protein>
<dbReference type="EMBL" id="SPKJ01000002">
    <property type="protein sequence ID" value="MYZ46320.1"/>
    <property type="molecule type" value="Genomic_DNA"/>
</dbReference>
<dbReference type="Proteomes" id="UP000773614">
    <property type="component" value="Unassembled WGS sequence"/>
</dbReference>
<evidence type="ECO:0000313" key="2">
    <source>
        <dbReference type="EMBL" id="MYZ46320.1"/>
    </source>
</evidence>
<feature type="transmembrane region" description="Helical" evidence="1">
    <location>
        <begin position="85"/>
        <end position="102"/>
    </location>
</feature>
<keyword evidence="1" id="KW-0812">Transmembrane</keyword>
<feature type="transmembrane region" description="Helical" evidence="1">
    <location>
        <begin position="49"/>
        <end position="73"/>
    </location>
</feature>
<evidence type="ECO:0000256" key="1">
    <source>
        <dbReference type="SAM" id="Phobius"/>
    </source>
</evidence>
<keyword evidence="1" id="KW-0472">Membrane</keyword>
<organism evidence="2 3">
    <name type="scientific">Propylenella binzhouense</name>
    <dbReference type="NCBI Taxonomy" id="2555902"/>
    <lineage>
        <taxon>Bacteria</taxon>
        <taxon>Pseudomonadati</taxon>
        <taxon>Pseudomonadota</taxon>
        <taxon>Alphaproteobacteria</taxon>
        <taxon>Hyphomicrobiales</taxon>
        <taxon>Propylenellaceae</taxon>
        <taxon>Propylenella</taxon>
    </lineage>
</organism>
<reference evidence="2" key="1">
    <citation type="submission" date="2019-03" db="EMBL/GenBank/DDBJ databases">
        <title>Afifella sp. nov., isolated from activated sludge.</title>
        <authorList>
            <person name="Li Q."/>
            <person name="Liu Y."/>
        </authorList>
    </citation>
    <scope>NUCLEOTIDE SEQUENCE</scope>
    <source>
        <strain evidence="2">L72</strain>
    </source>
</reference>
<comment type="caution">
    <text evidence="2">The sequence shown here is derived from an EMBL/GenBank/DDBJ whole genome shotgun (WGS) entry which is preliminary data.</text>
</comment>
<proteinExistence type="predicted"/>
<dbReference type="OrthoDB" id="7594268at2"/>
<dbReference type="AlphaFoldDB" id="A0A964T102"/>
<keyword evidence="1" id="KW-1133">Transmembrane helix</keyword>
<name>A0A964T102_9HYPH</name>
<feature type="transmembrane region" description="Helical" evidence="1">
    <location>
        <begin position="122"/>
        <end position="147"/>
    </location>
</feature>
<accession>A0A964T102</accession>
<sequence length="157" mass="16982">MVIPTCAASPLWLRSLRRYFALLAIGNLGWEVAQLPLYTLWRDGTTAEIAFAVPHCTAGDVLIGLTALLGGLMAAGDDRWPGERFGAVALITIGIGLGYTVFSEWLNTEVRGTWAYSNLMPVLPGIGTGLSPLAQWLVIPGIAFWWVRPTRKLGNAT</sequence>
<gene>
    <name evidence="2" type="ORF">E4O86_01100</name>
</gene>
<feature type="transmembrane region" description="Helical" evidence="1">
    <location>
        <begin position="19"/>
        <end position="37"/>
    </location>
</feature>